<reference evidence="2" key="1">
    <citation type="journal article" date="2021" name="Proc. Natl. Acad. Sci. U.S.A.">
        <title>A Catalog of Tens of Thousands of Viruses from Human Metagenomes Reveals Hidden Associations with Chronic Diseases.</title>
        <authorList>
            <person name="Tisza M.J."/>
            <person name="Buck C.B."/>
        </authorList>
    </citation>
    <scope>NUCLEOTIDE SEQUENCE</scope>
    <source>
        <strain evidence="2">CtLsx2</strain>
    </source>
</reference>
<evidence type="ECO:0000313" key="2">
    <source>
        <dbReference type="EMBL" id="DAE22149.1"/>
    </source>
</evidence>
<name>A0A8S5QTW1_9CAUD</name>
<feature type="compositionally biased region" description="Basic and acidic residues" evidence="1">
    <location>
        <begin position="63"/>
        <end position="76"/>
    </location>
</feature>
<proteinExistence type="predicted"/>
<evidence type="ECO:0000256" key="1">
    <source>
        <dbReference type="SAM" id="MobiDB-lite"/>
    </source>
</evidence>
<feature type="compositionally biased region" description="Pro residues" evidence="1">
    <location>
        <begin position="1"/>
        <end position="19"/>
    </location>
</feature>
<dbReference type="EMBL" id="BK015728">
    <property type="protein sequence ID" value="DAE22149.1"/>
    <property type="molecule type" value="Genomic_DNA"/>
</dbReference>
<protein>
    <submittedName>
        <fullName evidence="2">Major capsid protein</fullName>
    </submittedName>
</protein>
<organism evidence="2">
    <name type="scientific">Siphoviridae sp. ctLsx2</name>
    <dbReference type="NCBI Taxonomy" id="2826254"/>
    <lineage>
        <taxon>Viruses</taxon>
        <taxon>Duplodnaviria</taxon>
        <taxon>Heunggongvirae</taxon>
        <taxon>Uroviricota</taxon>
        <taxon>Caudoviricetes</taxon>
    </lineage>
</organism>
<sequence length="168" mass="18680">MSEPNPNPNPTPAPSPEPSPAKTFTQEEVDAMIGKRLAKAMKGMPSDDELTAYRTWKDSQQTEQERQAKREKEFADNKSALTAAQAEVQQLKREKYVLSKGLTGEEAEFISFKAEKIMDDKTTFEQAVDKLTENRQKVKFDWTAPAGGGSEKNNVNAAMNSLIRGALK</sequence>
<feature type="region of interest" description="Disordered" evidence="1">
    <location>
        <begin position="41"/>
        <end position="78"/>
    </location>
</feature>
<feature type="region of interest" description="Disordered" evidence="1">
    <location>
        <begin position="1"/>
        <end position="28"/>
    </location>
</feature>
<accession>A0A8S5QTW1</accession>